<dbReference type="PROSITE" id="PS50883">
    <property type="entry name" value="EAL"/>
    <property type="match status" value="1"/>
</dbReference>
<evidence type="ECO:0000259" key="2">
    <source>
        <dbReference type="PROSITE" id="PS51833"/>
    </source>
</evidence>
<dbReference type="PANTHER" id="PTHR33525">
    <property type="match status" value="1"/>
</dbReference>
<feature type="domain" description="HDOD" evidence="2">
    <location>
        <begin position="199"/>
        <end position="386"/>
    </location>
</feature>
<dbReference type="InterPro" id="IPR001633">
    <property type="entry name" value="EAL_dom"/>
</dbReference>
<dbReference type="PANTHER" id="PTHR33525:SF4">
    <property type="entry name" value="CYCLIC DI-GMP PHOSPHODIESTERASE CDGJ"/>
    <property type="match status" value="1"/>
</dbReference>
<proteinExistence type="predicted"/>
<dbReference type="Pfam" id="PF08668">
    <property type="entry name" value="HDOD"/>
    <property type="match status" value="1"/>
</dbReference>
<dbReference type="InterPro" id="IPR035919">
    <property type="entry name" value="EAL_sf"/>
</dbReference>
<dbReference type="SUPFAM" id="SSF141868">
    <property type="entry name" value="EAL domain-like"/>
    <property type="match status" value="1"/>
</dbReference>
<evidence type="ECO:0000259" key="1">
    <source>
        <dbReference type="PROSITE" id="PS50883"/>
    </source>
</evidence>
<gene>
    <name evidence="3" type="ORF">GCM10007895_08520</name>
</gene>
<dbReference type="SUPFAM" id="SSF109604">
    <property type="entry name" value="HD-domain/PDEase-like"/>
    <property type="match status" value="1"/>
</dbReference>
<dbReference type="SMART" id="SM00052">
    <property type="entry name" value="EAL"/>
    <property type="match status" value="1"/>
</dbReference>
<sequence>MKIYTARQAIFNRQQRVVAYELLYRDGPENIFPDVDPHEATARLIMRTHLNTGLKKITGGKPALINFPEKALKAGLAEVVPCEQVVIEILETVEPSDAVLEICKKLYRAGYHLALDDFVYEPRWERFLPYVKLIKFDIQRTPLAEVEPLVKRLRESSTLKFLAERVETPEEFAQARRLGFHFFQGYFFCKPELEVHSDLESASAMMVELYREASRDQIIINNMVAVFERDTGLTYRLLRFVNSGTLPNTQDIASIKQAVVYLGDIQLRKLSLLLVSAVCASKKPRELIRLSVLRARFCELVAKLYDPKLAEAAFVVGLLSLLDAILNRPLEQLLQQLPLRQEIVVALTEAERTPLFHILNTVRHYEKGSWYNTGKAARQLMLSYEAVAEAYAEAVDWTETYQVIHS</sequence>
<dbReference type="InterPro" id="IPR052340">
    <property type="entry name" value="RNase_Y/CdgJ"/>
</dbReference>
<dbReference type="EMBL" id="BSNC01000003">
    <property type="protein sequence ID" value="GLP95546.1"/>
    <property type="molecule type" value="Genomic_DNA"/>
</dbReference>
<dbReference type="Gene3D" id="1.10.3210.10">
    <property type="entry name" value="Hypothetical protein af1432"/>
    <property type="match status" value="1"/>
</dbReference>
<dbReference type="Pfam" id="PF00563">
    <property type="entry name" value="EAL"/>
    <property type="match status" value="1"/>
</dbReference>
<reference evidence="3" key="1">
    <citation type="journal article" date="2014" name="Int. J. Syst. Evol. Microbiol.">
        <title>Complete genome sequence of Corynebacterium casei LMG S-19264T (=DSM 44701T), isolated from a smear-ripened cheese.</title>
        <authorList>
            <consortium name="US DOE Joint Genome Institute (JGI-PGF)"/>
            <person name="Walter F."/>
            <person name="Albersmeier A."/>
            <person name="Kalinowski J."/>
            <person name="Ruckert C."/>
        </authorList>
    </citation>
    <scope>NUCLEOTIDE SEQUENCE</scope>
    <source>
        <strain evidence="3">NBRC 101628</strain>
    </source>
</reference>
<comment type="caution">
    <text evidence="3">The sequence shown here is derived from an EMBL/GenBank/DDBJ whole genome shotgun (WGS) entry which is preliminary data.</text>
</comment>
<dbReference type="AlphaFoldDB" id="A0AA37VUA8"/>
<protein>
    <submittedName>
        <fullName evidence="3">Diguanylate cyclase</fullName>
    </submittedName>
</protein>
<feature type="domain" description="EAL" evidence="1">
    <location>
        <begin position="1"/>
        <end position="205"/>
    </location>
</feature>
<accession>A0AA37VUA8</accession>
<name>A0AA37VUA8_9GAMM</name>
<reference evidence="3" key="2">
    <citation type="submission" date="2023-01" db="EMBL/GenBank/DDBJ databases">
        <title>Draft genome sequence of Paraferrimonas sedimenticola strain NBRC 101628.</title>
        <authorList>
            <person name="Sun Q."/>
            <person name="Mori K."/>
        </authorList>
    </citation>
    <scope>NUCLEOTIDE SEQUENCE</scope>
    <source>
        <strain evidence="3">NBRC 101628</strain>
    </source>
</reference>
<organism evidence="3 4">
    <name type="scientific">Paraferrimonas sedimenticola</name>
    <dbReference type="NCBI Taxonomy" id="375674"/>
    <lineage>
        <taxon>Bacteria</taxon>
        <taxon>Pseudomonadati</taxon>
        <taxon>Pseudomonadota</taxon>
        <taxon>Gammaproteobacteria</taxon>
        <taxon>Alteromonadales</taxon>
        <taxon>Ferrimonadaceae</taxon>
        <taxon>Paraferrimonas</taxon>
    </lineage>
</organism>
<dbReference type="InterPro" id="IPR013976">
    <property type="entry name" value="HDOD"/>
</dbReference>
<dbReference type="PROSITE" id="PS51833">
    <property type="entry name" value="HDOD"/>
    <property type="match status" value="1"/>
</dbReference>
<evidence type="ECO:0000313" key="3">
    <source>
        <dbReference type="EMBL" id="GLP95546.1"/>
    </source>
</evidence>
<dbReference type="Gene3D" id="3.20.20.450">
    <property type="entry name" value="EAL domain"/>
    <property type="match status" value="1"/>
</dbReference>
<dbReference type="PIRSF" id="PIRSF003180">
    <property type="entry name" value="DiGMPpdiest_YuxH"/>
    <property type="match status" value="1"/>
</dbReference>
<dbReference type="RefSeq" id="WP_095505545.1">
    <property type="nucleotide sequence ID" value="NZ_BSNC01000003.1"/>
</dbReference>
<dbReference type="Proteomes" id="UP001161422">
    <property type="component" value="Unassembled WGS sequence"/>
</dbReference>
<evidence type="ECO:0000313" key="4">
    <source>
        <dbReference type="Proteomes" id="UP001161422"/>
    </source>
</evidence>
<keyword evidence="4" id="KW-1185">Reference proteome</keyword>
<dbReference type="InterPro" id="IPR014408">
    <property type="entry name" value="dGMP_Pdiesterase_EAL/HD-GYP"/>
</dbReference>